<accession>A0A915JC28</accession>
<proteinExistence type="predicted"/>
<reference evidence="2" key="1">
    <citation type="submission" date="2022-11" db="UniProtKB">
        <authorList>
            <consortium name="WormBaseParasite"/>
        </authorList>
    </citation>
    <scope>IDENTIFICATION</scope>
</reference>
<dbReference type="AlphaFoldDB" id="A0A915JC28"/>
<keyword evidence="1" id="KW-1185">Reference proteome</keyword>
<dbReference type="Proteomes" id="UP000887565">
    <property type="component" value="Unplaced"/>
</dbReference>
<organism evidence="1 2">
    <name type="scientific">Romanomermis culicivorax</name>
    <name type="common">Nematode worm</name>
    <dbReference type="NCBI Taxonomy" id="13658"/>
    <lineage>
        <taxon>Eukaryota</taxon>
        <taxon>Metazoa</taxon>
        <taxon>Ecdysozoa</taxon>
        <taxon>Nematoda</taxon>
        <taxon>Enoplea</taxon>
        <taxon>Dorylaimia</taxon>
        <taxon>Mermithida</taxon>
        <taxon>Mermithoidea</taxon>
        <taxon>Mermithidae</taxon>
        <taxon>Romanomermis</taxon>
    </lineage>
</organism>
<sequence length="74" mass="8390">MAELYVIGQILGAKSFPDKSLFCRWKLHFGDLAGAGHWSKAEPKVKPKRIARMLDTCPVFPTLLMSIWSLVRCK</sequence>
<evidence type="ECO:0000313" key="1">
    <source>
        <dbReference type="Proteomes" id="UP000887565"/>
    </source>
</evidence>
<dbReference type="WBParaSite" id="nRc.2.0.1.t24058-RA">
    <property type="protein sequence ID" value="nRc.2.0.1.t24058-RA"/>
    <property type="gene ID" value="nRc.2.0.1.g24058"/>
</dbReference>
<name>A0A915JC28_ROMCU</name>
<evidence type="ECO:0000313" key="2">
    <source>
        <dbReference type="WBParaSite" id="nRc.2.0.1.t24058-RA"/>
    </source>
</evidence>
<protein>
    <submittedName>
        <fullName evidence="2">Uncharacterized protein</fullName>
    </submittedName>
</protein>